<comment type="caution">
    <text evidence="2">The sequence shown here is derived from an EMBL/GenBank/DDBJ whole genome shotgun (WGS) entry which is preliminary data.</text>
</comment>
<feature type="non-terminal residue" evidence="2">
    <location>
        <position position="1"/>
    </location>
</feature>
<feature type="compositionally biased region" description="Low complexity" evidence="1">
    <location>
        <begin position="9"/>
        <end position="18"/>
    </location>
</feature>
<keyword evidence="3" id="KW-1185">Reference proteome</keyword>
<feature type="compositionally biased region" description="Basic and acidic residues" evidence="1">
    <location>
        <begin position="91"/>
        <end position="103"/>
    </location>
</feature>
<feature type="non-terminal residue" evidence="2">
    <location>
        <position position="103"/>
    </location>
</feature>
<reference evidence="2" key="1">
    <citation type="submission" date="2023-10" db="EMBL/GenBank/DDBJ databases">
        <title>Genome assembly of Pristionchus species.</title>
        <authorList>
            <person name="Yoshida K."/>
            <person name="Sommer R.J."/>
        </authorList>
    </citation>
    <scope>NUCLEOTIDE SEQUENCE</scope>
    <source>
        <strain evidence="2">RS0144</strain>
    </source>
</reference>
<dbReference type="EMBL" id="BTSX01000003">
    <property type="protein sequence ID" value="GMS88766.1"/>
    <property type="molecule type" value="Genomic_DNA"/>
</dbReference>
<organism evidence="2 3">
    <name type="scientific">Pristionchus entomophagus</name>
    <dbReference type="NCBI Taxonomy" id="358040"/>
    <lineage>
        <taxon>Eukaryota</taxon>
        <taxon>Metazoa</taxon>
        <taxon>Ecdysozoa</taxon>
        <taxon>Nematoda</taxon>
        <taxon>Chromadorea</taxon>
        <taxon>Rhabditida</taxon>
        <taxon>Rhabditina</taxon>
        <taxon>Diplogasteromorpha</taxon>
        <taxon>Diplogasteroidea</taxon>
        <taxon>Neodiplogasteridae</taxon>
        <taxon>Pristionchus</taxon>
    </lineage>
</organism>
<sequence length="103" mass="11327">VMPTEINASSLFSETSFSSDEESYEVIGDSVSSIGRSVEAFSPNEDETIVLSPNRHQSKEKKNLVEAAKVIENDPAGDNGIPQRLLANRSEGLEKEQKDKMNE</sequence>
<feature type="region of interest" description="Disordered" evidence="1">
    <location>
        <begin position="72"/>
        <end position="103"/>
    </location>
</feature>
<feature type="region of interest" description="Disordered" evidence="1">
    <location>
        <begin position="1"/>
        <end position="20"/>
    </location>
</feature>
<name>A0AAV5SZI9_9BILA</name>
<accession>A0AAV5SZI9</accession>
<dbReference type="Proteomes" id="UP001432027">
    <property type="component" value="Unassembled WGS sequence"/>
</dbReference>
<evidence type="ECO:0000256" key="1">
    <source>
        <dbReference type="SAM" id="MobiDB-lite"/>
    </source>
</evidence>
<proteinExistence type="predicted"/>
<evidence type="ECO:0000313" key="3">
    <source>
        <dbReference type="Proteomes" id="UP001432027"/>
    </source>
</evidence>
<gene>
    <name evidence="2" type="ORF">PENTCL1PPCAC_10941</name>
</gene>
<evidence type="ECO:0000313" key="2">
    <source>
        <dbReference type="EMBL" id="GMS88766.1"/>
    </source>
</evidence>
<dbReference type="AlphaFoldDB" id="A0AAV5SZI9"/>
<protein>
    <submittedName>
        <fullName evidence="2">Uncharacterized protein</fullName>
    </submittedName>
</protein>